<keyword evidence="2" id="KW-0963">Cytoplasm</keyword>
<dbReference type="Gene3D" id="1.20.120.520">
    <property type="entry name" value="nmb1532 protein domain like"/>
    <property type="match status" value="1"/>
</dbReference>
<evidence type="ECO:0000256" key="2">
    <source>
        <dbReference type="ARBA" id="ARBA00022490"/>
    </source>
</evidence>
<dbReference type="InterPro" id="IPR012312">
    <property type="entry name" value="Hemerythrin-like"/>
</dbReference>
<dbReference type="InterPro" id="IPR038062">
    <property type="entry name" value="ScdA-like_N_sf"/>
</dbReference>
<gene>
    <name evidence="7" type="ORF">GCM10023184_24930</name>
</gene>
<feature type="domain" description="DUF2249" evidence="6">
    <location>
        <begin position="16"/>
        <end position="85"/>
    </location>
</feature>
<dbReference type="PANTHER" id="PTHR36438:SF1">
    <property type="entry name" value="IRON-SULFUR CLUSTER REPAIR PROTEIN YTFE"/>
    <property type="match status" value="1"/>
</dbReference>
<dbReference type="Pfam" id="PF10006">
    <property type="entry name" value="DUF2249"/>
    <property type="match status" value="1"/>
</dbReference>
<evidence type="ECO:0000256" key="1">
    <source>
        <dbReference type="ARBA" id="ARBA00004496"/>
    </source>
</evidence>
<protein>
    <recommendedName>
        <fullName evidence="9">Iron-sulfur cluster repair di-iron protein</fullName>
    </recommendedName>
</protein>
<keyword evidence="3" id="KW-0479">Metal-binding</keyword>
<dbReference type="Pfam" id="PF01814">
    <property type="entry name" value="Hemerythrin"/>
    <property type="match status" value="1"/>
</dbReference>
<feature type="domain" description="Hemerythrin-like" evidence="5">
    <location>
        <begin position="169"/>
        <end position="316"/>
    </location>
</feature>
<reference evidence="8" key="1">
    <citation type="journal article" date="2019" name="Int. J. Syst. Evol. Microbiol.">
        <title>The Global Catalogue of Microorganisms (GCM) 10K type strain sequencing project: providing services to taxonomists for standard genome sequencing and annotation.</title>
        <authorList>
            <consortium name="The Broad Institute Genomics Platform"/>
            <consortium name="The Broad Institute Genome Sequencing Center for Infectious Disease"/>
            <person name="Wu L."/>
            <person name="Ma J."/>
        </authorList>
    </citation>
    <scope>NUCLEOTIDE SEQUENCE [LARGE SCALE GENOMIC DNA]</scope>
    <source>
        <strain evidence="8">JCM 17919</strain>
    </source>
</reference>
<evidence type="ECO:0008006" key="9">
    <source>
        <dbReference type="Google" id="ProtNLM"/>
    </source>
</evidence>
<dbReference type="RefSeq" id="WP_345256074.1">
    <property type="nucleotide sequence ID" value="NZ_BAABGY010000007.1"/>
</dbReference>
<dbReference type="EMBL" id="BAABGY010000007">
    <property type="protein sequence ID" value="GAA4332361.1"/>
    <property type="molecule type" value="Genomic_DNA"/>
</dbReference>
<dbReference type="NCBIfam" id="TIGR03652">
    <property type="entry name" value="FeS_repair_RIC"/>
    <property type="match status" value="1"/>
</dbReference>
<keyword evidence="8" id="KW-1185">Reference proteome</keyword>
<evidence type="ECO:0000259" key="5">
    <source>
        <dbReference type="Pfam" id="PF01814"/>
    </source>
</evidence>
<evidence type="ECO:0000259" key="6">
    <source>
        <dbReference type="Pfam" id="PF10006"/>
    </source>
</evidence>
<name>A0ABP8GZT6_9BACT</name>
<keyword evidence="4" id="KW-0408">Iron</keyword>
<dbReference type="Gene3D" id="1.10.3910.10">
    <property type="entry name" value="SP0561-like"/>
    <property type="match status" value="1"/>
</dbReference>
<sequence length="325" mass="36517">MQTTNVSTESASDLFTLEVATIEPRLKHPTIFRHFDELAPGTSFRIRNDHDPKPLYYQLIAERGNVFTWTYLEKGPEWWLVAIRKLDTAASETIGEIAAKDGRKADVFRRYGIDFCCGGKQSLRQTCAEKGLDLATVEAELDAATRSIAPAENYDQWDPAFLADYIYNRHHRYYYAEGPVIADLLNKVAVRHGEALPQLLRLEEAYTVLAGELGAHFAKEEKVLFPFIRALALAKETGDTGPLRRQFSLREPVQLMEADHEAAGELLKGIRALTDGYTAPEGACNSLTLLYAMLEGLEADLHRHMHLENNLLFPKALELERSLAG</sequence>
<organism evidence="7 8">
    <name type="scientific">Flaviaesturariibacter amylovorans</name>
    <dbReference type="NCBI Taxonomy" id="1084520"/>
    <lineage>
        <taxon>Bacteria</taxon>
        <taxon>Pseudomonadati</taxon>
        <taxon>Bacteroidota</taxon>
        <taxon>Chitinophagia</taxon>
        <taxon>Chitinophagales</taxon>
        <taxon>Chitinophagaceae</taxon>
        <taxon>Flaviaestuariibacter</taxon>
    </lineage>
</organism>
<dbReference type="InterPro" id="IPR018720">
    <property type="entry name" value="DUF2249"/>
</dbReference>
<evidence type="ECO:0000313" key="8">
    <source>
        <dbReference type="Proteomes" id="UP001501725"/>
    </source>
</evidence>
<evidence type="ECO:0000256" key="4">
    <source>
        <dbReference type="ARBA" id="ARBA00023004"/>
    </source>
</evidence>
<evidence type="ECO:0000313" key="7">
    <source>
        <dbReference type="EMBL" id="GAA4332361.1"/>
    </source>
</evidence>
<proteinExistence type="predicted"/>
<evidence type="ECO:0000256" key="3">
    <source>
        <dbReference type="ARBA" id="ARBA00022723"/>
    </source>
</evidence>
<dbReference type="PANTHER" id="PTHR36438">
    <property type="entry name" value="IRON-SULFUR CLUSTER REPAIR PROTEIN YTFE"/>
    <property type="match status" value="1"/>
</dbReference>
<comment type="caution">
    <text evidence="7">The sequence shown here is derived from an EMBL/GenBank/DDBJ whole genome shotgun (WGS) entry which is preliminary data.</text>
</comment>
<dbReference type="Pfam" id="PF04405">
    <property type="entry name" value="ScdA_N"/>
    <property type="match status" value="1"/>
</dbReference>
<accession>A0ABP8GZT6</accession>
<dbReference type="CDD" id="cd12108">
    <property type="entry name" value="Hr-like"/>
    <property type="match status" value="1"/>
</dbReference>
<dbReference type="InterPro" id="IPR019903">
    <property type="entry name" value="RIC_family"/>
</dbReference>
<comment type="subcellular location">
    <subcellularLocation>
        <location evidence="1">Cytoplasm</location>
    </subcellularLocation>
</comment>
<dbReference type="Proteomes" id="UP001501725">
    <property type="component" value="Unassembled WGS sequence"/>
</dbReference>